<dbReference type="EMBL" id="CAIX01000006">
    <property type="protein sequence ID" value="CCI40144.1"/>
    <property type="molecule type" value="Genomic_DNA"/>
</dbReference>
<dbReference type="OrthoDB" id="60800at2759"/>
<comment type="caution">
    <text evidence="1">The sequence shown here is derived from an EMBL/GenBank/DDBJ whole genome shotgun (WGS) entry which is preliminary data.</text>
</comment>
<accession>A0A024G0G0</accession>
<keyword evidence="2" id="KW-1185">Reference proteome</keyword>
<protein>
    <submittedName>
        <fullName evidence="1">Uncharacterized protein</fullName>
    </submittedName>
</protein>
<dbReference type="Proteomes" id="UP000053237">
    <property type="component" value="Unassembled WGS sequence"/>
</dbReference>
<organism evidence="1 2">
    <name type="scientific">Albugo candida</name>
    <dbReference type="NCBI Taxonomy" id="65357"/>
    <lineage>
        <taxon>Eukaryota</taxon>
        <taxon>Sar</taxon>
        <taxon>Stramenopiles</taxon>
        <taxon>Oomycota</taxon>
        <taxon>Peronosporomycetes</taxon>
        <taxon>Albuginales</taxon>
        <taxon>Albuginaceae</taxon>
        <taxon>Albugo</taxon>
    </lineage>
</organism>
<proteinExistence type="predicted"/>
<reference evidence="1 2" key="1">
    <citation type="submission" date="2012-05" db="EMBL/GenBank/DDBJ databases">
        <title>Recombination and specialization in a pathogen metapopulation.</title>
        <authorList>
            <person name="Gardiner A."/>
            <person name="Kemen E."/>
            <person name="Schultz-Larsen T."/>
            <person name="MacLean D."/>
            <person name="Van Oosterhout C."/>
            <person name="Jones J.D.G."/>
        </authorList>
    </citation>
    <scope>NUCLEOTIDE SEQUENCE [LARGE SCALE GENOMIC DNA]</scope>
    <source>
        <strain evidence="1 2">Ac Nc2</strain>
    </source>
</reference>
<evidence type="ECO:0000313" key="1">
    <source>
        <dbReference type="EMBL" id="CCI40144.1"/>
    </source>
</evidence>
<gene>
    <name evidence="1" type="ORF">BN9_009280</name>
</gene>
<sequence>MIENLPGTPPLVHRKTVQETDTTEAKVAALVAIQRVSRRYLMSKPHKSESHPAGRPVLLGVVNAENVFFWCDFTVLTHVYCDIRVLRKPFGPNMFEYTTENCIDIRAPKWDRKCFVPMLSSKCDIVVTLIGITAVRKRLFLGQSIFKLHSGWESQPSLQAPIGKWVFPTRESLIGCDRHVRGSITLQLLPVFTNSFVFVSPFRMYHRPL</sequence>
<name>A0A024G0G0_9STRA</name>
<dbReference type="AlphaFoldDB" id="A0A024G0G0"/>
<evidence type="ECO:0000313" key="2">
    <source>
        <dbReference type="Proteomes" id="UP000053237"/>
    </source>
</evidence>
<dbReference type="InParanoid" id="A0A024G0G0"/>